<dbReference type="Pfam" id="PF24883">
    <property type="entry name" value="NPHP3_N"/>
    <property type="match status" value="1"/>
</dbReference>
<reference evidence="3 4" key="1">
    <citation type="submission" date="2017-06" db="EMBL/GenBank/DDBJ databases">
        <title>Ant-infecting Ophiocordyceps genomes reveal a high diversity of potential behavioral manipulation genes and a possible major role for enterotoxins.</title>
        <authorList>
            <person name="De Bekker C."/>
            <person name="Evans H.C."/>
            <person name="Brachmann A."/>
            <person name="Hughes D.P."/>
        </authorList>
    </citation>
    <scope>NUCLEOTIDE SEQUENCE [LARGE SCALE GENOMIC DNA]</scope>
    <source>
        <strain evidence="3 4">Map16</strain>
    </source>
</reference>
<keyword evidence="1" id="KW-0677">Repeat</keyword>
<dbReference type="EMBL" id="NJES01000006">
    <property type="protein sequence ID" value="PHH80906.1"/>
    <property type="molecule type" value="Genomic_DNA"/>
</dbReference>
<organism evidence="3 4">
    <name type="scientific">Ophiocordyceps camponoti-rufipedis</name>
    <dbReference type="NCBI Taxonomy" id="2004952"/>
    <lineage>
        <taxon>Eukaryota</taxon>
        <taxon>Fungi</taxon>
        <taxon>Dikarya</taxon>
        <taxon>Ascomycota</taxon>
        <taxon>Pezizomycotina</taxon>
        <taxon>Sordariomycetes</taxon>
        <taxon>Hypocreomycetidae</taxon>
        <taxon>Hypocreales</taxon>
        <taxon>Ophiocordycipitaceae</taxon>
        <taxon>Ophiocordyceps</taxon>
    </lineage>
</organism>
<dbReference type="InterPro" id="IPR056884">
    <property type="entry name" value="NPHP3-like_N"/>
</dbReference>
<dbReference type="PANTHER" id="PTHR10039">
    <property type="entry name" value="AMELOGENIN"/>
    <property type="match status" value="1"/>
</dbReference>
<dbReference type="Proteomes" id="UP000226431">
    <property type="component" value="Unassembled WGS sequence"/>
</dbReference>
<feature type="domain" description="Nephrocystin 3-like N-terminal" evidence="2">
    <location>
        <begin position="295"/>
        <end position="334"/>
    </location>
</feature>
<proteinExistence type="predicted"/>
<dbReference type="SUPFAM" id="SSF52540">
    <property type="entry name" value="P-loop containing nucleoside triphosphate hydrolases"/>
    <property type="match status" value="1"/>
</dbReference>
<keyword evidence="4" id="KW-1185">Reference proteome</keyword>
<sequence>MSGLEGLAAFGFACNVMQVIGFFLDGAHVVKTVYKSGCMDENLTERTLHLIQGLQALEQSLTSSPKSSTKDEQELLEIARGCRNAASSLKAEMDRIAGVGSRGKGLAAMGAGCKSFFGKRKIKKLEKEMQSRQRVFENRLLLRVCSQNEAIKIKNQEGFDGLGFGLRAFVETIAEGHTSLDKLIRNESASIKEHVTTKTSQLKQDLDTTVIAESAQVQGHVSNQFVDKARQEAETQARDRLLESVRYATMNDRWNQIKDSHEDTFEWIFPKQQDEESSEMEIDRNESAAKVAWYDFEEWLRSDDRQPYWISGKAGSGKSTLIKFLVEHPRTRSALDSRYPNTVILSHSLKYELETRLETLPSHLNDLYKAMWERLNDSKAIYKNDAACYFNLLLECMKIGGSIGHSDIVLFTLAGPSLRADVPDKEEWINPEVFNNG</sequence>
<gene>
    <name evidence="3" type="ORF">CDD80_5826</name>
</gene>
<evidence type="ECO:0000313" key="4">
    <source>
        <dbReference type="Proteomes" id="UP000226431"/>
    </source>
</evidence>
<name>A0A2C5ZLK9_9HYPO</name>
<dbReference type="AlphaFoldDB" id="A0A2C5ZLK9"/>
<accession>A0A2C5ZLK9</accession>
<evidence type="ECO:0000259" key="2">
    <source>
        <dbReference type="Pfam" id="PF24883"/>
    </source>
</evidence>
<dbReference type="STRING" id="2004952.A0A2C5ZLK9"/>
<evidence type="ECO:0000256" key="1">
    <source>
        <dbReference type="ARBA" id="ARBA00022737"/>
    </source>
</evidence>
<dbReference type="OrthoDB" id="4927047at2759"/>
<dbReference type="PANTHER" id="PTHR10039:SF5">
    <property type="entry name" value="NACHT DOMAIN-CONTAINING PROTEIN"/>
    <property type="match status" value="1"/>
</dbReference>
<evidence type="ECO:0000313" key="3">
    <source>
        <dbReference type="EMBL" id="PHH80906.1"/>
    </source>
</evidence>
<dbReference type="InterPro" id="IPR027417">
    <property type="entry name" value="P-loop_NTPase"/>
</dbReference>
<comment type="caution">
    <text evidence="3">The sequence shown here is derived from an EMBL/GenBank/DDBJ whole genome shotgun (WGS) entry which is preliminary data.</text>
</comment>
<protein>
    <recommendedName>
        <fullName evidence="2">Nephrocystin 3-like N-terminal domain-containing protein</fullName>
    </recommendedName>
</protein>